<protein>
    <submittedName>
        <fullName evidence="1">Uncharacterized protein</fullName>
    </submittedName>
</protein>
<dbReference type="EMBL" id="QONO01000094">
    <property type="protein sequence ID" value="RDR26617.1"/>
    <property type="molecule type" value="Genomic_DNA"/>
</dbReference>
<evidence type="ECO:0000313" key="4">
    <source>
        <dbReference type="Proteomes" id="UP000277464"/>
    </source>
</evidence>
<sequence length="72" mass="8600">MVTSKHNLLLINDFSSQFQSTKICSDDFYSSEKLTLRNLFWFAMTSPEKPEENNQKRQKYKWVEFFTGSTHL</sequence>
<dbReference type="EMBL" id="LR134270">
    <property type="protein sequence ID" value="VED80759.1"/>
    <property type="molecule type" value="Genomic_DNA"/>
</dbReference>
<evidence type="ECO:0000313" key="3">
    <source>
        <dbReference type="Proteomes" id="UP000254454"/>
    </source>
</evidence>
<accession>A0A370V6V9</accession>
<reference evidence="1 3" key="1">
    <citation type="submission" date="2018-06" db="EMBL/GenBank/DDBJ databases">
        <title>Recombination Drives Gene Content and Phenotype Evolution in Wild Type E. coli Strains.</title>
        <authorList>
            <person name="Field C.M."/>
            <person name="Silander O.K."/>
            <person name="Van Nimwegen E."/>
        </authorList>
    </citation>
    <scope>NUCLEOTIDE SEQUENCE [LARGE SCALE GENOMIC DNA]</scope>
    <source>
        <strain evidence="1 3">SC344</strain>
    </source>
</reference>
<proteinExistence type="predicted"/>
<reference evidence="2 4" key="2">
    <citation type="submission" date="2018-12" db="EMBL/GenBank/DDBJ databases">
        <authorList>
            <consortium name="Pathogen Informatics"/>
        </authorList>
    </citation>
    <scope>NUCLEOTIDE SEQUENCE [LARGE SCALE GENOMIC DNA]</scope>
    <source>
        <strain evidence="2 4">NCTC8196</strain>
    </source>
</reference>
<name>A0A370V6V9_9ESCH</name>
<evidence type="ECO:0000313" key="1">
    <source>
        <dbReference type="EMBL" id="RDR26617.1"/>
    </source>
</evidence>
<organism evidence="1 3">
    <name type="scientific">Escherichia marmotae</name>
    <dbReference type="NCBI Taxonomy" id="1499973"/>
    <lineage>
        <taxon>Bacteria</taxon>
        <taxon>Pseudomonadati</taxon>
        <taxon>Pseudomonadota</taxon>
        <taxon>Gammaproteobacteria</taxon>
        <taxon>Enterobacterales</taxon>
        <taxon>Enterobacteriaceae</taxon>
        <taxon>Escherichia</taxon>
    </lineage>
</organism>
<evidence type="ECO:0000313" key="2">
    <source>
        <dbReference type="EMBL" id="VED80759.1"/>
    </source>
</evidence>
<dbReference type="Proteomes" id="UP000254454">
    <property type="component" value="Unassembled WGS sequence"/>
</dbReference>
<dbReference type="AlphaFoldDB" id="A0A370V6V9"/>
<dbReference type="Proteomes" id="UP000277464">
    <property type="component" value="Chromosome"/>
</dbReference>
<gene>
    <name evidence="1" type="ORF">C4A13_01780</name>
    <name evidence="2" type="ORF">NCTC8196_03582</name>
</gene>